<name>A0ABX9QCN3_9BACT</name>
<evidence type="ECO:0000313" key="2">
    <source>
        <dbReference type="Proteomes" id="UP000278907"/>
    </source>
</evidence>
<keyword evidence="2" id="KW-1185">Reference proteome</keyword>
<accession>A0ABX9QCN3</accession>
<dbReference type="RefSeq" id="WP_120536426.1">
    <property type="nucleotide sequence ID" value="NZ_RAWI01000232.1"/>
</dbReference>
<dbReference type="EMBL" id="RAWI01000232">
    <property type="protein sequence ID" value="RKI00872.1"/>
    <property type="molecule type" value="Genomic_DNA"/>
</dbReference>
<dbReference type="SUPFAM" id="SSF159501">
    <property type="entry name" value="EreA/ChaN-like"/>
    <property type="match status" value="1"/>
</dbReference>
<protein>
    <recommendedName>
        <fullName evidence="3">Erythromycin esterase family protein</fullName>
    </recommendedName>
</protein>
<evidence type="ECO:0000313" key="1">
    <source>
        <dbReference type="EMBL" id="RKI00872.1"/>
    </source>
</evidence>
<proteinExistence type="predicted"/>
<dbReference type="Proteomes" id="UP000278907">
    <property type="component" value="Unassembled WGS sequence"/>
</dbReference>
<sequence length="497" mass="54612">MRWHWTLGLLCTGCAALSRGLDGDPVDAEPTPTVEKILRVPLDEALFVTRRLLEEQRLDVFEHNDTKELFSQSWEIGVNVRGNRTFERYMVRGEEVGPRQSVIRIFRLQYREAEAAVEQQMPEPGSEKTNDHRYLHERDPFARETFENVPSLEGFKLRRGIRDLPQERKLLARLEMVPSLELVGGKASIPVRDVKVPAWGPESADAPPRCGEAVQGVEPLLVAGQTVLVADPLGTRELPDAAARMLCDATARKLPVALALSVPSVDQAALDEYLASAGSGPDLERLLVLSDFFRRVDQDGRSSAGVIHLIEAARRLRTQGHAISLVAFDSNGASGNAREEEMAKNLIAFRQANPDAWLLVLAGDVHVRTVGVDWDSKFEPMGARLTKALPSSPVKALEVGFTRGIHYACRFNVWQQVDCDVHGINPTAEVRQEPDTPRKVLLFAGPGQTGFHGRLYLGQLSASLPVLQRAARAPEAPAVMHGAVTAPGTTAAKPSPW</sequence>
<organism evidence="1 2">
    <name type="scientific">Corallococcus praedator</name>
    <dbReference type="NCBI Taxonomy" id="2316724"/>
    <lineage>
        <taxon>Bacteria</taxon>
        <taxon>Pseudomonadati</taxon>
        <taxon>Myxococcota</taxon>
        <taxon>Myxococcia</taxon>
        <taxon>Myxococcales</taxon>
        <taxon>Cystobacterineae</taxon>
        <taxon>Myxococcaceae</taxon>
        <taxon>Corallococcus</taxon>
    </lineage>
</organism>
<gene>
    <name evidence="1" type="ORF">D7Y13_26140</name>
</gene>
<comment type="caution">
    <text evidence="1">The sequence shown here is derived from an EMBL/GenBank/DDBJ whole genome shotgun (WGS) entry which is preliminary data.</text>
</comment>
<evidence type="ECO:0008006" key="3">
    <source>
        <dbReference type="Google" id="ProtNLM"/>
    </source>
</evidence>
<reference evidence="1 2" key="1">
    <citation type="submission" date="2018-09" db="EMBL/GenBank/DDBJ databases">
        <authorList>
            <person name="Livingstone P.G."/>
            <person name="Whitworth D.E."/>
        </authorList>
    </citation>
    <scope>NUCLEOTIDE SEQUENCE [LARGE SCALE GENOMIC DNA]</scope>
    <source>
        <strain evidence="1 2">CA031B</strain>
    </source>
</reference>